<dbReference type="InterPro" id="IPR012337">
    <property type="entry name" value="RNaseH-like_sf"/>
</dbReference>
<dbReference type="GO" id="GO:0005829">
    <property type="term" value="C:cytosol"/>
    <property type="evidence" value="ECO:0007669"/>
    <property type="project" value="TreeGrafter"/>
</dbReference>
<protein>
    <submittedName>
        <fullName evidence="4">DNA polymerase III subunit epsilon</fullName>
    </submittedName>
</protein>
<evidence type="ECO:0000313" key="4">
    <source>
        <dbReference type="EMBL" id="MTH28635.1"/>
    </source>
</evidence>
<sequence>MDSFVAIDFETANQQRTSVCSVGLVLVENRRIINTYYSLIKPIPDFYSYWNTQVHGLTSWDTREALYFPEIWVEIKEFIQDLPLVAHNSAFDEGCLKAVLGAYDLPLHQNPFYCTCRMARKVFPELVNHKLGTVSKYIGFDLTNHHNALADAEACAHIAIEVF</sequence>
<dbReference type="Proteomes" id="UP000488936">
    <property type="component" value="Unassembled WGS sequence"/>
</dbReference>
<dbReference type="SMART" id="SM00479">
    <property type="entry name" value="EXOIII"/>
    <property type="match status" value="1"/>
</dbReference>
<dbReference type="GO" id="GO:0003676">
    <property type="term" value="F:nucleic acid binding"/>
    <property type="evidence" value="ECO:0007669"/>
    <property type="project" value="InterPro"/>
</dbReference>
<dbReference type="Gene3D" id="3.30.420.10">
    <property type="entry name" value="Ribonuclease H-like superfamily/Ribonuclease H"/>
    <property type="match status" value="1"/>
</dbReference>
<dbReference type="AlphaFoldDB" id="A0A7K1GI76"/>
<feature type="domain" description="Exonuclease" evidence="3">
    <location>
        <begin position="3"/>
        <end position="162"/>
    </location>
</feature>
<dbReference type="Pfam" id="PF00929">
    <property type="entry name" value="RNase_T"/>
    <property type="match status" value="1"/>
</dbReference>
<evidence type="ECO:0000259" key="3">
    <source>
        <dbReference type="SMART" id="SM00479"/>
    </source>
</evidence>
<dbReference type="EMBL" id="WMJY01000002">
    <property type="protein sequence ID" value="MTH28635.1"/>
    <property type="molecule type" value="Genomic_DNA"/>
</dbReference>
<dbReference type="SUPFAM" id="SSF53098">
    <property type="entry name" value="Ribonuclease H-like"/>
    <property type="match status" value="1"/>
</dbReference>
<dbReference type="RefSeq" id="WP_155034622.1">
    <property type="nucleotide sequence ID" value="NZ_JAYMMG010000002.1"/>
</dbReference>
<dbReference type="OrthoDB" id="9803913at2"/>
<reference evidence="4 5" key="1">
    <citation type="journal article" date="2006" name="Int. J. Syst. Evol. Microbiol.">
        <title>Myroides pelagicus sp. nov., isolated from seawater in Thailand.</title>
        <authorList>
            <person name="Yoon J."/>
            <person name="Maneerat S."/>
            <person name="Kawai F."/>
            <person name="Yokota A."/>
        </authorList>
    </citation>
    <scope>NUCLEOTIDE SEQUENCE [LARGE SCALE GENOMIC DNA]</scope>
    <source>
        <strain evidence="4 5">SM1T</strain>
    </source>
</reference>
<comment type="subunit">
    <text evidence="2">DNA polymerase III contains a core (composed of alpha, epsilon and theta chains) that associates with a tau subunit. This core dimerizes to form the POLIII' complex. PolIII' associates with the gamma complex (composed of gamma, delta, delta', psi and chi chains) and with the beta chain to form the complete DNA polymerase III complex.</text>
</comment>
<dbReference type="CDD" id="cd06130">
    <property type="entry name" value="DNA_pol_III_epsilon_like"/>
    <property type="match status" value="1"/>
</dbReference>
<comment type="caution">
    <text evidence="4">The sequence shown here is derived from an EMBL/GenBank/DDBJ whole genome shotgun (WGS) entry which is preliminary data.</text>
</comment>
<name>A0A7K1GI76_9FLAO</name>
<gene>
    <name evidence="4" type="ORF">GJV77_01675</name>
</gene>
<evidence type="ECO:0000256" key="2">
    <source>
        <dbReference type="ARBA" id="ARBA00026073"/>
    </source>
</evidence>
<dbReference type="GO" id="GO:0006259">
    <property type="term" value="P:DNA metabolic process"/>
    <property type="evidence" value="ECO:0007669"/>
    <property type="project" value="UniProtKB-ARBA"/>
</dbReference>
<dbReference type="GO" id="GO:0008408">
    <property type="term" value="F:3'-5' exonuclease activity"/>
    <property type="evidence" value="ECO:0007669"/>
    <property type="project" value="TreeGrafter"/>
</dbReference>
<dbReference type="FunFam" id="3.30.420.10:FF:000045">
    <property type="entry name" value="3'-5' exonuclease DinG"/>
    <property type="match status" value="1"/>
</dbReference>
<evidence type="ECO:0000313" key="5">
    <source>
        <dbReference type="Proteomes" id="UP000488936"/>
    </source>
</evidence>
<dbReference type="PANTHER" id="PTHR30231:SF42">
    <property type="entry name" value="EXONUCLEASE"/>
    <property type="match status" value="1"/>
</dbReference>
<evidence type="ECO:0000256" key="1">
    <source>
        <dbReference type="ARBA" id="ARBA00025483"/>
    </source>
</evidence>
<comment type="function">
    <text evidence="1">DNA polymerase III is a complex, multichain enzyme responsible for most of the replicative synthesis in bacteria. The epsilon subunit contain the editing function and is a proofreading 3'-5' exonuclease.</text>
</comment>
<dbReference type="PANTHER" id="PTHR30231">
    <property type="entry name" value="DNA POLYMERASE III SUBUNIT EPSILON"/>
    <property type="match status" value="1"/>
</dbReference>
<dbReference type="InterPro" id="IPR036397">
    <property type="entry name" value="RNaseH_sf"/>
</dbReference>
<organism evidence="4 5">
    <name type="scientific">Myroides pelagicus</name>
    <dbReference type="NCBI Taxonomy" id="270914"/>
    <lineage>
        <taxon>Bacteria</taxon>
        <taxon>Pseudomonadati</taxon>
        <taxon>Bacteroidota</taxon>
        <taxon>Flavobacteriia</taxon>
        <taxon>Flavobacteriales</taxon>
        <taxon>Flavobacteriaceae</taxon>
        <taxon>Myroides</taxon>
    </lineage>
</organism>
<dbReference type="InterPro" id="IPR013520">
    <property type="entry name" value="Ribonucl_H"/>
</dbReference>
<proteinExistence type="predicted"/>
<accession>A0A7K1GI76</accession>
<keyword evidence="5" id="KW-1185">Reference proteome</keyword>